<dbReference type="Proteomes" id="UP000094067">
    <property type="component" value="Unassembled WGS sequence"/>
</dbReference>
<reference evidence="1 2" key="1">
    <citation type="submission" date="2016-07" db="EMBL/GenBank/DDBJ databases">
        <title>Characterization of isolates of Eisenbergiella tayi derived from blood cultures, using whole genome sequencing.</title>
        <authorList>
            <person name="Burdz T."/>
            <person name="Wiebe D."/>
            <person name="Huynh C."/>
            <person name="Bernard K."/>
        </authorList>
    </citation>
    <scope>NUCLEOTIDE SEQUENCE [LARGE SCALE GENOMIC DNA]</scope>
    <source>
        <strain evidence="1 2">NML 110608</strain>
    </source>
</reference>
<name>A0A1E3A379_9FIRM</name>
<dbReference type="RefSeq" id="WP_069153742.1">
    <property type="nucleotide sequence ID" value="NZ_MCGH01000003.1"/>
</dbReference>
<evidence type="ECO:0000313" key="1">
    <source>
        <dbReference type="EMBL" id="ODM03213.1"/>
    </source>
</evidence>
<gene>
    <name evidence="1" type="ORF">BEI61_04007</name>
</gene>
<dbReference type="PATRIC" id="fig|1432052.4.peg.4432"/>
<sequence>MTKEEMLLKVKSNLKLKDDTQDLAISDVIQDTCAYCNLQSRLPEEMEPIIRRKVKAIMDYEAANGAGYAREIQSIKEGDGTITYAQTDGNTRATIYGLGREDKAQLRRFRRLKGYG</sequence>
<organism evidence="1 2">
    <name type="scientific">Eisenbergiella tayi</name>
    <dbReference type="NCBI Taxonomy" id="1432052"/>
    <lineage>
        <taxon>Bacteria</taxon>
        <taxon>Bacillati</taxon>
        <taxon>Bacillota</taxon>
        <taxon>Clostridia</taxon>
        <taxon>Lachnospirales</taxon>
        <taxon>Lachnospiraceae</taxon>
        <taxon>Eisenbergiella</taxon>
    </lineage>
</organism>
<protein>
    <submittedName>
        <fullName evidence="1">Phage gp6-like head-tail connector protein</fullName>
    </submittedName>
</protein>
<evidence type="ECO:0000313" key="2">
    <source>
        <dbReference type="Proteomes" id="UP000094067"/>
    </source>
</evidence>
<comment type="caution">
    <text evidence="1">The sequence shown here is derived from an EMBL/GenBank/DDBJ whole genome shotgun (WGS) entry which is preliminary data.</text>
</comment>
<dbReference type="EMBL" id="MCGH01000003">
    <property type="protein sequence ID" value="ODM03213.1"/>
    <property type="molecule type" value="Genomic_DNA"/>
</dbReference>
<dbReference type="AlphaFoldDB" id="A0A1E3A379"/>
<accession>A0A1E3A379</accession>
<proteinExistence type="predicted"/>